<evidence type="ECO:0000313" key="3">
    <source>
        <dbReference type="EMBL" id="BAD16356.1"/>
    </source>
</evidence>
<reference evidence="4" key="3">
    <citation type="journal article" date="2005" name="Nature">
        <title>The map-based sequence of the rice genome.</title>
        <authorList>
            <consortium name="International rice genome sequencing project (IRGSP)"/>
            <person name="Matsumoto T."/>
            <person name="Wu J."/>
            <person name="Kanamori H."/>
            <person name="Katayose Y."/>
            <person name="Fujisawa M."/>
            <person name="Namiki N."/>
            <person name="Mizuno H."/>
            <person name="Yamamoto K."/>
            <person name="Antonio B.A."/>
            <person name="Baba T."/>
            <person name="Sakata K."/>
            <person name="Nagamura Y."/>
            <person name="Aoki H."/>
            <person name="Arikawa K."/>
            <person name="Arita K."/>
            <person name="Bito T."/>
            <person name="Chiden Y."/>
            <person name="Fujitsuka N."/>
            <person name="Fukunaka R."/>
            <person name="Hamada M."/>
            <person name="Harada C."/>
            <person name="Hayashi A."/>
            <person name="Hijishita S."/>
            <person name="Honda M."/>
            <person name="Hosokawa S."/>
            <person name="Ichikawa Y."/>
            <person name="Idonuma A."/>
            <person name="Iijima M."/>
            <person name="Ikeda M."/>
            <person name="Ikeno M."/>
            <person name="Ito K."/>
            <person name="Ito S."/>
            <person name="Ito T."/>
            <person name="Ito Y."/>
            <person name="Ito Y."/>
            <person name="Iwabuchi A."/>
            <person name="Kamiya K."/>
            <person name="Karasawa W."/>
            <person name="Kurita K."/>
            <person name="Katagiri S."/>
            <person name="Kikuta A."/>
            <person name="Kobayashi H."/>
            <person name="Kobayashi N."/>
            <person name="Machita K."/>
            <person name="Maehara T."/>
            <person name="Masukawa M."/>
            <person name="Mizubayashi T."/>
            <person name="Mukai Y."/>
            <person name="Nagasaki H."/>
            <person name="Nagata Y."/>
            <person name="Naito S."/>
            <person name="Nakashima M."/>
            <person name="Nakama Y."/>
            <person name="Nakamichi Y."/>
            <person name="Nakamura M."/>
            <person name="Meguro A."/>
            <person name="Negishi M."/>
            <person name="Ohta I."/>
            <person name="Ohta T."/>
            <person name="Okamoto M."/>
            <person name="Ono N."/>
            <person name="Saji S."/>
            <person name="Sakaguchi M."/>
            <person name="Sakai K."/>
            <person name="Shibata M."/>
            <person name="Shimokawa T."/>
            <person name="Song J."/>
            <person name="Takazaki Y."/>
            <person name="Terasawa K."/>
            <person name="Tsugane M."/>
            <person name="Tsuji K."/>
            <person name="Ueda S."/>
            <person name="Waki K."/>
            <person name="Yamagata H."/>
            <person name="Yamamoto M."/>
            <person name="Yamamoto S."/>
            <person name="Yamane H."/>
            <person name="Yoshiki S."/>
            <person name="Yoshihara R."/>
            <person name="Yukawa K."/>
            <person name="Zhong H."/>
            <person name="Yano M."/>
            <person name="Yuan Q."/>
            <person name="Ouyang S."/>
            <person name="Liu J."/>
            <person name="Jones K.M."/>
            <person name="Gansberger K."/>
            <person name="Moffat K."/>
            <person name="Hill J."/>
            <person name="Bera J."/>
            <person name="Fadrosh D."/>
            <person name="Jin S."/>
            <person name="Johri S."/>
            <person name="Kim M."/>
            <person name="Overton L."/>
            <person name="Reardon M."/>
            <person name="Tsitrin T."/>
            <person name="Vuong H."/>
            <person name="Weaver B."/>
            <person name="Ciecko A."/>
            <person name="Tallon L."/>
            <person name="Jackson J."/>
            <person name="Pai G."/>
            <person name="Aken S.V."/>
            <person name="Utterback T."/>
            <person name="Reidmuller S."/>
            <person name="Feldblyum T."/>
            <person name="Hsiao J."/>
            <person name="Zismann V."/>
            <person name="Iobst S."/>
            <person name="de Vazeille A.R."/>
            <person name="Buell C.R."/>
            <person name="Ying K."/>
            <person name="Li Y."/>
            <person name="Lu T."/>
            <person name="Huang Y."/>
            <person name="Zhao Q."/>
            <person name="Feng Q."/>
            <person name="Zhang L."/>
            <person name="Zhu J."/>
            <person name="Weng Q."/>
            <person name="Mu J."/>
            <person name="Lu Y."/>
            <person name="Fan D."/>
            <person name="Liu Y."/>
            <person name="Guan J."/>
            <person name="Zhang Y."/>
            <person name="Yu S."/>
            <person name="Liu X."/>
            <person name="Zhang Y."/>
            <person name="Hong G."/>
            <person name="Han B."/>
            <person name="Choisne N."/>
            <person name="Demange N."/>
            <person name="Orjeda G."/>
            <person name="Samain S."/>
            <person name="Cattolico L."/>
            <person name="Pelletier E."/>
            <person name="Couloux A."/>
            <person name="Segurens B."/>
            <person name="Wincker P."/>
            <person name="D'Hont A."/>
            <person name="Scarpelli C."/>
            <person name="Weissenbach J."/>
            <person name="Salanoubat M."/>
            <person name="Quetier F."/>
            <person name="Yu Y."/>
            <person name="Kim H.R."/>
            <person name="Rambo T."/>
            <person name="Currie J."/>
            <person name="Collura K."/>
            <person name="Luo M."/>
            <person name="Yang T."/>
            <person name="Ammiraju J.S.S."/>
            <person name="Engler F."/>
            <person name="Soderlund C."/>
            <person name="Wing R.A."/>
            <person name="Palmer L.E."/>
            <person name="de la Bastide M."/>
            <person name="Spiegel L."/>
            <person name="Nascimento L."/>
            <person name="Zutavern T."/>
            <person name="O'Shaughnessy A."/>
            <person name="Dike S."/>
            <person name="Dedhia N."/>
            <person name="Preston R."/>
            <person name="Balija V."/>
            <person name="McCombie W.R."/>
            <person name="Chow T."/>
            <person name="Chen H."/>
            <person name="Chung M."/>
            <person name="Chen C."/>
            <person name="Shaw J."/>
            <person name="Wu H."/>
            <person name="Hsiao K."/>
            <person name="Chao Y."/>
            <person name="Chu M."/>
            <person name="Cheng C."/>
            <person name="Hour A."/>
            <person name="Lee P."/>
            <person name="Lin S."/>
            <person name="Lin Y."/>
            <person name="Liou J."/>
            <person name="Liu S."/>
            <person name="Hsing Y."/>
            <person name="Raghuvanshi S."/>
            <person name="Mohanty A."/>
            <person name="Bharti A.K."/>
            <person name="Gaur A."/>
            <person name="Gupta V."/>
            <person name="Kumar D."/>
            <person name="Ravi V."/>
            <person name="Vij S."/>
            <person name="Kapur A."/>
            <person name="Khurana P."/>
            <person name="Khurana P."/>
            <person name="Khurana J.P."/>
            <person name="Tyagi A.K."/>
            <person name="Gaikwad K."/>
            <person name="Singh A."/>
            <person name="Dalal V."/>
            <person name="Srivastava S."/>
            <person name="Dixit A."/>
            <person name="Pal A.K."/>
            <person name="Ghazi I.A."/>
            <person name="Yadav M."/>
            <person name="Pandit A."/>
            <person name="Bhargava A."/>
            <person name="Sureshbabu K."/>
            <person name="Batra K."/>
            <person name="Sharma T.R."/>
            <person name="Mohapatra T."/>
            <person name="Singh N.K."/>
            <person name="Messing J."/>
            <person name="Nelson A.B."/>
            <person name="Fuks G."/>
            <person name="Kavchok S."/>
            <person name="Keizer G."/>
            <person name="Linton E."/>
            <person name="Llaca V."/>
            <person name="Song R."/>
            <person name="Tanyolac B."/>
            <person name="Young S."/>
            <person name="Ho-Il K."/>
            <person name="Hahn J.H."/>
            <person name="Sangsakoo G."/>
            <person name="Vanavichit A."/>
            <person name="de Mattos Luiz.A.T."/>
            <person name="Zimmer P.D."/>
            <person name="Malone G."/>
            <person name="Dellagostin O."/>
            <person name="de Oliveira A.C."/>
            <person name="Bevan M."/>
            <person name="Bancroft I."/>
            <person name="Minx P."/>
            <person name="Cordum H."/>
            <person name="Wilson R."/>
            <person name="Cheng Z."/>
            <person name="Jin W."/>
            <person name="Jiang J."/>
            <person name="Leong S.A."/>
            <person name="Iwama H."/>
            <person name="Gojobori T."/>
            <person name="Itoh T."/>
            <person name="Niimura Y."/>
            <person name="Fujii Y."/>
            <person name="Habara T."/>
            <person name="Sakai H."/>
            <person name="Sato Y."/>
            <person name="Wilson G."/>
            <person name="Kumar K."/>
            <person name="McCouch S."/>
            <person name="Juretic N."/>
            <person name="Hoen D."/>
            <person name="Wright S."/>
            <person name="Bruskiewich R."/>
            <person name="Bureau T."/>
            <person name="Miyao A."/>
            <person name="Hirochika H."/>
            <person name="Nishikawa T."/>
            <person name="Kadowaki K."/>
            <person name="Sugiura M."/>
            <person name="Burr B."/>
            <person name="Sasaki T."/>
        </authorList>
    </citation>
    <scope>NUCLEOTIDE SEQUENCE [LARGE SCALE GENOMIC DNA]</scope>
    <source>
        <strain evidence="4">cv. Nipponbare</strain>
    </source>
</reference>
<proteinExistence type="predicted"/>
<feature type="compositionally biased region" description="Basic residues" evidence="1">
    <location>
        <begin position="1"/>
        <end position="13"/>
    </location>
</feature>
<reference evidence="4" key="4">
    <citation type="journal article" date="2008" name="Nucleic Acids Res.">
        <title>The rice annotation project database (RAP-DB): 2008 update.</title>
        <authorList>
            <consortium name="The rice annotation project (RAP)"/>
        </authorList>
    </citation>
    <scope>GENOME REANNOTATION</scope>
    <source>
        <strain evidence="4">cv. Nipponbare</strain>
    </source>
</reference>
<sequence>MARRRSIPLRGRARGSEFGGVGGGGLGGVGGWGAWGLRQVCANEGGASWASLVRFPGLISTRLLLRHVPCPPIGARIKSSSLA</sequence>
<dbReference type="EMBL" id="AP005751">
    <property type="protein sequence ID" value="BAD16356.1"/>
    <property type="molecule type" value="Genomic_DNA"/>
</dbReference>
<dbReference type="AlphaFoldDB" id="Q6YWR2"/>
<name>Q6YWR2_ORYSJ</name>
<organism evidence="3 4">
    <name type="scientific">Oryza sativa subsp. japonica</name>
    <name type="common">Rice</name>
    <dbReference type="NCBI Taxonomy" id="39947"/>
    <lineage>
        <taxon>Eukaryota</taxon>
        <taxon>Viridiplantae</taxon>
        <taxon>Streptophyta</taxon>
        <taxon>Embryophyta</taxon>
        <taxon>Tracheophyta</taxon>
        <taxon>Spermatophyta</taxon>
        <taxon>Magnoliopsida</taxon>
        <taxon>Liliopsida</taxon>
        <taxon>Poales</taxon>
        <taxon>Poaceae</taxon>
        <taxon>BOP clade</taxon>
        <taxon>Oryzoideae</taxon>
        <taxon>Oryzeae</taxon>
        <taxon>Oryzinae</taxon>
        <taxon>Oryza</taxon>
        <taxon>Oryza sativa</taxon>
    </lineage>
</organism>
<reference evidence="3" key="2">
    <citation type="submission" date="2002-09" db="EMBL/GenBank/DDBJ databases">
        <title>Oryza sativa nipponbare(GA3) genomic DNA, chromosome 2, BAC clone:OSJNBa0072H09.</title>
        <authorList>
            <person name="Sasaki T."/>
            <person name="Matsumoto T."/>
            <person name="Katayose Y."/>
        </authorList>
    </citation>
    <scope>NUCLEOTIDE SEQUENCE</scope>
</reference>
<gene>
    <name evidence="3" type="ORF">OSJNBa0072H09.26</name>
    <name evidence="2" type="ORF">P0617A09.5</name>
</gene>
<feature type="region of interest" description="Disordered" evidence="1">
    <location>
        <begin position="1"/>
        <end position="24"/>
    </location>
</feature>
<evidence type="ECO:0000313" key="4">
    <source>
        <dbReference type="Proteomes" id="UP000000763"/>
    </source>
</evidence>
<evidence type="ECO:0000256" key="1">
    <source>
        <dbReference type="SAM" id="MobiDB-lite"/>
    </source>
</evidence>
<dbReference type="EMBL" id="AP004888">
    <property type="protein sequence ID" value="BAD15917.1"/>
    <property type="molecule type" value="Genomic_DNA"/>
</dbReference>
<accession>Q6YWR2</accession>
<reference evidence="2" key="1">
    <citation type="submission" date="2002-03" db="EMBL/GenBank/DDBJ databases">
        <title>Oryza sativa nipponbare(GA3) genomic DNA, chromosome 2, PAC clone:P0617A09.</title>
        <authorList>
            <person name="Sasaki T."/>
            <person name="Matsumoto T."/>
            <person name="Yamamoto K."/>
        </authorList>
    </citation>
    <scope>NUCLEOTIDE SEQUENCE</scope>
</reference>
<evidence type="ECO:0000313" key="2">
    <source>
        <dbReference type="EMBL" id="BAD15917.1"/>
    </source>
</evidence>
<protein>
    <submittedName>
        <fullName evidence="3">Uncharacterized protein</fullName>
    </submittedName>
</protein>
<dbReference type="Proteomes" id="UP000000763">
    <property type="component" value="Chromosome 2"/>
</dbReference>